<comment type="caution">
    <text evidence="1">The sequence shown here is derived from an EMBL/GenBank/DDBJ whole genome shotgun (WGS) entry which is preliminary data.</text>
</comment>
<protein>
    <submittedName>
        <fullName evidence="1">Uncharacterized protein</fullName>
    </submittedName>
</protein>
<gene>
    <name evidence="1" type="ORF">ALO_12271</name>
</gene>
<dbReference type="AlphaFoldDB" id="F7NK41"/>
<keyword evidence="2" id="KW-1185">Reference proteome</keyword>
<evidence type="ECO:0000313" key="1">
    <source>
        <dbReference type="EMBL" id="EGO63482.1"/>
    </source>
</evidence>
<proteinExistence type="predicted"/>
<organism evidence="1 2">
    <name type="scientific">Acetonema longum DSM 6540</name>
    <dbReference type="NCBI Taxonomy" id="1009370"/>
    <lineage>
        <taxon>Bacteria</taxon>
        <taxon>Bacillati</taxon>
        <taxon>Bacillota</taxon>
        <taxon>Negativicutes</taxon>
        <taxon>Acetonemataceae</taxon>
        <taxon>Acetonema</taxon>
    </lineage>
</organism>
<accession>F7NK41</accession>
<evidence type="ECO:0000313" key="2">
    <source>
        <dbReference type="Proteomes" id="UP000003240"/>
    </source>
</evidence>
<dbReference type="RefSeq" id="WP_004096042.1">
    <property type="nucleotide sequence ID" value="NZ_AFGF01000107.1"/>
</dbReference>
<sequence>MATKSFIKEFAVSKRNANKVAFALKSPKPITLCSGVRTEDVKKDQIKRFFNLEN</sequence>
<dbReference type="EMBL" id="AFGF01000107">
    <property type="protein sequence ID" value="EGO63482.1"/>
    <property type="molecule type" value="Genomic_DNA"/>
</dbReference>
<name>F7NK41_9FIRM</name>
<dbReference type="Proteomes" id="UP000003240">
    <property type="component" value="Unassembled WGS sequence"/>
</dbReference>
<reference evidence="1 2" key="1">
    <citation type="journal article" date="2011" name="EMBO J.">
        <title>Structural diversity of bacterial flagellar motors.</title>
        <authorList>
            <person name="Chen S."/>
            <person name="Beeby M."/>
            <person name="Murphy G.E."/>
            <person name="Leadbetter J.R."/>
            <person name="Hendrixson D.R."/>
            <person name="Briegel A."/>
            <person name="Li Z."/>
            <person name="Shi J."/>
            <person name="Tocheva E.I."/>
            <person name="Muller A."/>
            <person name="Dobro M.J."/>
            <person name="Jensen G.J."/>
        </authorList>
    </citation>
    <scope>NUCLEOTIDE SEQUENCE [LARGE SCALE GENOMIC DNA]</scope>
    <source>
        <strain evidence="1 2">DSM 6540</strain>
    </source>
</reference>